<evidence type="ECO:0000256" key="1">
    <source>
        <dbReference type="SAM" id="MobiDB-lite"/>
    </source>
</evidence>
<dbReference type="EMBL" id="KI913116">
    <property type="protein sequence ID" value="ETV87133.1"/>
    <property type="molecule type" value="Genomic_DNA"/>
</dbReference>
<reference evidence="2" key="1">
    <citation type="submission" date="2013-12" db="EMBL/GenBank/DDBJ databases">
        <title>The Genome Sequence of Aphanomyces astaci APO3.</title>
        <authorList>
            <consortium name="The Broad Institute Genomics Platform"/>
            <person name="Russ C."/>
            <person name="Tyler B."/>
            <person name="van West P."/>
            <person name="Dieguez-Uribeondo J."/>
            <person name="Young S.K."/>
            <person name="Zeng Q."/>
            <person name="Gargeya S."/>
            <person name="Fitzgerald M."/>
            <person name="Abouelleil A."/>
            <person name="Alvarado L."/>
            <person name="Chapman S.B."/>
            <person name="Gainer-Dewar J."/>
            <person name="Goldberg J."/>
            <person name="Griggs A."/>
            <person name="Gujja S."/>
            <person name="Hansen M."/>
            <person name="Howarth C."/>
            <person name="Imamovic A."/>
            <person name="Ireland A."/>
            <person name="Larimer J."/>
            <person name="McCowan C."/>
            <person name="Murphy C."/>
            <person name="Pearson M."/>
            <person name="Poon T.W."/>
            <person name="Priest M."/>
            <person name="Roberts A."/>
            <person name="Saif S."/>
            <person name="Shea T."/>
            <person name="Sykes S."/>
            <person name="Wortman J."/>
            <person name="Nusbaum C."/>
            <person name="Birren B."/>
        </authorList>
    </citation>
    <scope>NUCLEOTIDE SEQUENCE [LARGE SCALE GENOMIC DNA]</scope>
    <source>
        <strain evidence="2">APO3</strain>
    </source>
</reference>
<dbReference type="AlphaFoldDB" id="W4H7P2"/>
<dbReference type="GeneID" id="20804120"/>
<sequence>MAAIEMALPTRIDAPANALESNSESRGVPMSCTPASCASGTEAKSNATHGDETIKRFCSIEGCRRQAHAKRFVSITAAGGSANTTEGVRTTPERGDFATDTSSRQVMNADRGRHQGRHHLHRPLFPTSASRVFPTSFTSLPAYSEWWTLTQAILHEQYPWLKQQHPLSDVLVAIPPPDPQVFVQMTKPSS</sequence>
<accession>W4H7P2</accession>
<gene>
    <name evidence="2" type="ORF">H257_02124</name>
</gene>
<dbReference type="VEuPathDB" id="FungiDB:H257_02124"/>
<dbReference type="RefSeq" id="XP_009823932.1">
    <property type="nucleotide sequence ID" value="XM_009825630.1"/>
</dbReference>
<proteinExistence type="predicted"/>
<protein>
    <submittedName>
        <fullName evidence="2">Uncharacterized protein</fullName>
    </submittedName>
</protein>
<organism evidence="2">
    <name type="scientific">Aphanomyces astaci</name>
    <name type="common">Crayfish plague agent</name>
    <dbReference type="NCBI Taxonomy" id="112090"/>
    <lineage>
        <taxon>Eukaryota</taxon>
        <taxon>Sar</taxon>
        <taxon>Stramenopiles</taxon>
        <taxon>Oomycota</taxon>
        <taxon>Saprolegniomycetes</taxon>
        <taxon>Saprolegniales</taxon>
        <taxon>Verrucalvaceae</taxon>
        <taxon>Aphanomyces</taxon>
    </lineage>
</organism>
<name>W4H7P2_APHAT</name>
<evidence type="ECO:0000313" key="2">
    <source>
        <dbReference type="EMBL" id="ETV87133.1"/>
    </source>
</evidence>
<feature type="region of interest" description="Disordered" evidence="1">
    <location>
        <begin position="82"/>
        <end position="102"/>
    </location>
</feature>